<sequence length="118" mass="12932">MTARGFSTPTPWATGGKKKKKRKTNTLVVPRKTRFYCGTPLCTGLHPLRPAAPGATAVIITAGVNQKPGQTRMDLVNTNYGLFERIAYPVSTSLTTWWALSLARVDRRSTRSGRSLVV</sequence>
<evidence type="ECO:0000313" key="3">
    <source>
        <dbReference type="EMBL" id="KAA8624109.1"/>
    </source>
</evidence>
<evidence type="ECO:0000256" key="1">
    <source>
        <dbReference type="SAM" id="MobiDB-lite"/>
    </source>
</evidence>
<proteinExistence type="predicted"/>
<dbReference type="InterPro" id="IPR001236">
    <property type="entry name" value="Lactate/malate_DH_N"/>
</dbReference>
<dbReference type="Pfam" id="PF00056">
    <property type="entry name" value="Ldh_1_N"/>
    <property type="match status" value="1"/>
</dbReference>
<dbReference type="Proteomes" id="UP000433876">
    <property type="component" value="Unassembled WGS sequence"/>
</dbReference>
<dbReference type="EMBL" id="NMPR01000259">
    <property type="protein sequence ID" value="KAA8624109.1"/>
    <property type="molecule type" value="Genomic_DNA"/>
</dbReference>
<organism evidence="3 4">
    <name type="scientific">Sordaria macrospora</name>
    <dbReference type="NCBI Taxonomy" id="5147"/>
    <lineage>
        <taxon>Eukaryota</taxon>
        <taxon>Fungi</taxon>
        <taxon>Dikarya</taxon>
        <taxon>Ascomycota</taxon>
        <taxon>Pezizomycotina</taxon>
        <taxon>Sordariomycetes</taxon>
        <taxon>Sordariomycetidae</taxon>
        <taxon>Sordariales</taxon>
        <taxon>Sordariaceae</taxon>
        <taxon>Sordaria</taxon>
    </lineage>
</organism>
<feature type="compositionally biased region" description="Polar residues" evidence="1">
    <location>
        <begin position="1"/>
        <end position="11"/>
    </location>
</feature>
<dbReference type="InterPro" id="IPR036291">
    <property type="entry name" value="NAD(P)-bd_dom_sf"/>
</dbReference>
<feature type="region of interest" description="Disordered" evidence="1">
    <location>
        <begin position="1"/>
        <end position="24"/>
    </location>
</feature>
<accession>A0A8S8ZGP2</accession>
<dbReference type="VEuPathDB" id="FungiDB:SMAC_10079"/>
<dbReference type="AlphaFoldDB" id="A0A8S8ZGP2"/>
<evidence type="ECO:0000259" key="2">
    <source>
        <dbReference type="Pfam" id="PF00056"/>
    </source>
</evidence>
<reference evidence="3 4" key="1">
    <citation type="submission" date="2017-07" db="EMBL/GenBank/DDBJ databases">
        <title>Genome sequence of the Sordaria macrospora wild type strain R19027.</title>
        <authorList>
            <person name="Nowrousian M."/>
            <person name="Teichert I."/>
            <person name="Kueck U."/>
        </authorList>
    </citation>
    <scope>NUCLEOTIDE SEQUENCE [LARGE SCALE GENOMIC DNA]</scope>
    <source>
        <strain evidence="3 4">R19027</strain>
        <tissue evidence="3">Mycelium</tissue>
    </source>
</reference>
<evidence type="ECO:0000313" key="4">
    <source>
        <dbReference type="Proteomes" id="UP000433876"/>
    </source>
</evidence>
<name>A0A8S8ZGP2_SORMA</name>
<dbReference type="SUPFAM" id="SSF51735">
    <property type="entry name" value="NAD(P)-binding Rossmann-fold domains"/>
    <property type="match status" value="1"/>
</dbReference>
<comment type="caution">
    <text evidence="3">The sequence shown here is derived from an EMBL/GenBank/DDBJ whole genome shotgun (WGS) entry which is preliminary data.</text>
</comment>
<protein>
    <recommendedName>
        <fullName evidence="2">Lactate/malate dehydrogenase N-terminal domain-containing protein</fullName>
    </recommendedName>
</protein>
<feature type="domain" description="Lactate/malate dehydrogenase N-terminal" evidence="2">
    <location>
        <begin position="53"/>
        <end position="91"/>
    </location>
</feature>
<dbReference type="GO" id="GO:0016491">
    <property type="term" value="F:oxidoreductase activity"/>
    <property type="evidence" value="ECO:0007669"/>
    <property type="project" value="InterPro"/>
</dbReference>
<dbReference type="Gene3D" id="3.40.50.720">
    <property type="entry name" value="NAD(P)-binding Rossmann-like Domain"/>
    <property type="match status" value="1"/>
</dbReference>
<gene>
    <name evidence="3" type="ORF">SMACR_10079</name>
</gene>